<dbReference type="InterPro" id="IPR037883">
    <property type="entry name" value="Knr4/Smi1-like_sf"/>
</dbReference>
<evidence type="ECO:0000313" key="2">
    <source>
        <dbReference type="EMBL" id="RGD58119.1"/>
    </source>
</evidence>
<dbReference type="Proteomes" id="UP000263377">
    <property type="component" value="Unassembled WGS sequence"/>
</dbReference>
<reference evidence="2 3" key="1">
    <citation type="submission" date="2018-08" db="EMBL/GenBank/DDBJ databases">
        <title>Diversity &amp; Physiological Properties of Lignin-Decomposing Actinobacteria from Soil.</title>
        <authorList>
            <person name="Roh S.G."/>
            <person name="Kim S.B."/>
        </authorList>
    </citation>
    <scope>NUCLEOTIDE SEQUENCE [LARGE SCALE GENOMIC DNA]</scope>
    <source>
        <strain evidence="2 3">MMS17-GH009</strain>
    </source>
</reference>
<evidence type="ECO:0008006" key="4">
    <source>
        <dbReference type="Google" id="ProtNLM"/>
    </source>
</evidence>
<comment type="caution">
    <text evidence="2">The sequence shown here is derived from an EMBL/GenBank/DDBJ whole genome shotgun (WGS) entry which is preliminary data.</text>
</comment>
<evidence type="ECO:0000256" key="1">
    <source>
        <dbReference type="SAM" id="MobiDB-lite"/>
    </source>
</evidence>
<gene>
    <name evidence="2" type="ORF">DR950_10240</name>
</gene>
<organism evidence="2 3">
    <name type="scientific">Kitasatospora xanthocidica</name>
    <dbReference type="NCBI Taxonomy" id="83382"/>
    <lineage>
        <taxon>Bacteria</taxon>
        <taxon>Bacillati</taxon>
        <taxon>Actinomycetota</taxon>
        <taxon>Actinomycetes</taxon>
        <taxon>Kitasatosporales</taxon>
        <taxon>Streptomycetaceae</taxon>
        <taxon>Kitasatospora</taxon>
    </lineage>
</organism>
<feature type="region of interest" description="Disordered" evidence="1">
    <location>
        <begin position="187"/>
        <end position="206"/>
    </location>
</feature>
<accession>A0A372ZQE3</accession>
<sequence>MDVDIEETLDRLGTVIGPPPAGGVVPVPWELGPEVLGFQLPADYRAFVDRYGMVSISDELHIYAPSAAPSSQVSQPLGFEGFLYDTTDPYGYCAWLAEAYRDGDHDECPYPLFPAEGGLLKWANNSNSDHFFWLTRGPDPDRWPVAAKFHSMREWDLFEGGFLEFLLAAVTEQYPYHDDVVPGGTRQLGDGRAYRPGGDWSKHLPH</sequence>
<proteinExistence type="predicted"/>
<dbReference type="AlphaFoldDB" id="A0A372ZQE3"/>
<evidence type="ECO:0000313" key="3">
    <source>
        <dbReference type="Proteomes" id="UP000263377"/>
    </source>
</evidence>
<protein>
    <recommendedName>
        <fullName evidence="4">SMI1/KNR4 family protein</fullName>
    </recommendedName>
</protein>
<name>A0A372ZQE3_9ACTN</name>
<dbReference type="SUPFAM" id="SSF160631">
    <property type="entry name" value="SMI1/KNR4-like"/>
    <property type="match status" value="1"/>
</dbReference>
<keyword evidence="3" id="KW-1185">Reference proteome</keyword>
<dbReference type="EMBL" id="QVIG01000001">
    <property type="protein sequence ID" value="RGD58119.1"/>
    <property type="molecule type" value="Genomic_DNA"/>
</dbReference>